<dbReference type="InterPro" id="IPR016197">
    <property type="entry name" value="Chromo-like_dom_sf"/>
</dbReference>
<dbReference type="InterPro" id="IPR023780">
    <property type="entry name" value="Chromo_domain"/>
</dbReference>
<name>A0A7C8ITW4_9PEZI</name>
<evidence type="ECO:0000256" key="1">
    <source>
        <dbReference type="ARBA" id="ARBA00011353"/>
    </source>
</evidence>
<dbReference type="SUPFAM" id="SSF54160">
    <property type="entry name" value="Chromo domain-like"/>
    <property type="match status" value="1"/>
</dbReference>
<feature type="domain" description="Chromo" evidence="3">
    <location>
        <begin position="67"/>
        <end position="116"/>
    </location>
</feature>
<evidence type="ECO:0000256" key="2">
    <source>
        <dbReference type="SAM" id="MobiDB-lite"/>
    </source>
</evidence>
<dbReference type="CDD" id="cd00024">
    <property type="entry name" value="CD_CSD"/>
    <property type="match status" value="1"/>
</dbReference>
<dbReference type="AlphaFoldDB" id="A0A7C8ITW4"/>
<organism evidence="4 5">
    <name type="scientific">Xylaria multiplex</name>
    <dbReference type="NCBI Taxonomy" id="323545"/>
    <lineage>
        <taxon>Eukaryota</taxon>
        <taxon>Fungi</taxon>
        <taxon>Dikarya</taxon>
        <taxon>Ascomycota</taxon>
        <taxon>Pezizomycotina</taxon>
        <taxon>Sordariomycetes</taxon>
        <taxon>Xylariomycetidae</taxon>
        <taxon>Xylariales</taxon>
        <taxon>Xylariaceae</taxon>
        <taxon>Xylaria</taxon>
    </lineage>
</organism>
<proteinExistence type="predicted"/>
<dbReference type="Proteomes" id="UP000481858">
    <property type="component" value="Unassembled WGS sequence"/>
</dbReference>
<dbReference type="Pfam" id="PF00385">
    <property type="entry name" value="Chromo"/>
    <property type="match status" value="1"/>
</dbReference>
<dbReference type="InParanoid" id="A0A7C8ITW4"/>
<protein>
    <recommendedName>
        <fullName evidence="3">Chromo domain-containing protein</fullName>
    </recommendedName>
</protein>
<feature type="compositionally biased region" description="Acidic residues" evidence="2">
    <location>
        <begin position="29"/>
        <end position="50"/>
    </location>
</feature>
<comment type="caution">
    <text evidence="4">The sequence shown here is derived from an EMBL/GenBank/DDBJ whole genome shotgun (WGS) entry which is preliminary data.</text>
</comment>
<dbReference type="EMBL" id="WUBL01000043">
    <property type="protein sequence ID" value="KAF2968945.1"/>
    <property type="molecule type" value="Genomic_DNA"/>
</dbReference>
<sequence length="116" mass="13566">MGLDVETLSNDDALLDQPSGTERIPKDANDDDDDDNLRQDDDNDEIEIEDPFPQRFVDGDDDEWKSYEIERLLKRRINRQGGRPTLEYMVRWKGYGAADDQWYPRELLMQNASGQQ</sequence>
<gene>
    <name evidence="4" type="ORF">GQX73_g4615</name>
</gene>
<reference evidence="4 5" key="1">
    <citation type="submission" date="2019-12" db="EMBL/GenBank/DDBJ databases">
        <title>Draft genome sequence of the ascomycete Xylaria multiplex DSM 110363.</title>
        <authorList>
            <person name="Buettner E."/>
            <person name="Kellner H."/>
        </authorList>
    </citation>
    <scope>NUCLEOTIDE SEQUENCE [LARGE SCALE GENOMIC DNA]</scope>
    <source>
        <strain evidence="4 5">DSM 110363</strain>
    </source>
</reference>
<evidence type="ECO:0000259" key="3">
    <source>
        <dbReference type="PROSITE" id="PS50013"/>
    </source>
</evidence>
<feature type="region of interest" description="Disordered" evidence="2">
    <location>
        <begin position="1"/>
        <end position="59"/>
    </location>
</feature>
<dbReference type="Gene3D" id="2.40.50.40">
    <property type="match status" value="1"/>
</dbReference>
<dbReference type="InterPro" id="IPR000953">
    <property type="entry name" value="Chromo/chromo_shadow_dom"/>
</dbReference>
<accession>A0A7C8ITW4</accession>
<keyword evidence="5" id="KW-1185">Reference proteome</keyword>
<dbReference type="PROSITE" id="PS50013">
    <property type="entry name" value="CHROMO_2"/>
    <property type="match status" value="1"/>
</dbReference>
<evidence type="ECO:0000313" key="4">
    <source>
        <dbReference type="EMBL" id="KAF2968945.1"/>
    </source>
</evidence>
<evidence type="ECO:0000313" key="5">
    <source>
        <dbReference type="Proteomes" id="UP000481858"/>
    </source>
</evidence>
<dbReference type="GO" id="GO:0006338">
    <property type="term" value="P:chromatin remodeling"/>
    <property type="evidence" value="ECO:0007669"/>
    <property type="project" value="UniProtKB-ARBA"/>
</dbReference>
<comment type="subunit">
    <text evidence="1">Component of the NuA4 histone acetyltransferase complex.</text>
</comment>
<dbReference type="OrthoDB" id="2447764at2759"/>